<evidence type="ECO:0000313" key="2">
    <source>
        <dbReference type="EMBL" id="GFP33994.1"/>
    </source>
</evidence>
<organism evidence="2 3">
    <name type="scientific">Candidatus Hakubella thermalkaliphila</name>
    <dbReference type="NCBI Taxonomy" id="2754717"/>
    <lineage>
        <taxon>Bacteria</taxon>
        <taxon>Bacillati</taxon>
        <taxon>Actinomycetota</taxon>
        <taxon>Actinomycetota incertae sedis</taxon>
        <taxon>Candidatus Hakubellales</taxon>
        <taxon>Candidatus Hakubellaceae</taxon>
        <taxon>Candidatus Hakubella</taxon>
    </lineage>
</organism>
<reference evidence="2 3" key="1">
    <citation type="journal article" date="2020" name="Front. Microbiol.">
        <title>Single-cell genomics of novel Actinobacteria with the Wood-Ljungdahl pathway discovered in a serpentinizing system.</title>
        <authorList>
            <person name="Merino N."/>
            <person name="Kawai M."/>
            <person name="Boyd E.S."/>
            <person name="Colman D.R."/>
            <person name="McGlynn S.E."/>
            <person name="Nealson K.H."/>
            <person name="Kurokawa K."/>
            <person name="Hongoh Y."/>
        </authorList>
    </citation>
    <scope>NUCLEOTIDE SEQUENCE [LARGE SCALE GENOMIC DNA]</scope>
    <source>
        <strain evidence="2 3">S42</strain>
    </source>
</reference>
<evidence type="ECO:0000313" key="3">
    <source>
        <dbReference type="Proteomes" id="UP000568877"/>
    </source>
</evidence>
<sequence>MSEELHRRIGFHEGELAALKHRLDKIEPKLDQILETLAQARGGWKTLMLVAGMASLMGALVAKVAEFIKT</sequence>
<protein>
    <submittedName>
        <fullName evidence="2">Uncharacterized protein</fullName>
    </submittedName>
</protein>
<dbReference type="AlphaFoldDB" id="A0A6V8PQF9"/>
<dbReference type="Proteomes" id="UP000568877">
    <property type="component" value="Unassembled WGS sequence"/>
</dbReference>
<dbReference type="EMBL" id="BLSA01000868">
    <property type="protein sequence ID" value="GFP33994.1"/>
    <property type="molecule type" value="Genomic_DNA"/>
</dbReference>
<proteinExistence type="predicted"/>
<feature type="transmembrane region" description="Helical" evidence="1">
    <location>
        <begin position="46"/>
        <end position="65"/>
    </location>
</feature>
<comment type="caution">
    <text evidence="2">The sequence shown here is derived from an EMBL/GenBank/DDBJ whole genome shotgun (WGS) entry which is preliminary data.</text>
</comment>
<keyword evidence="1" id="KW-0812">Transmembrane</keyword>
<keyword evidence="1" id="KW-0472">Membrane</keyword>
<keyword evidence="1" id="KW-1133">Transmembrane helix</keyword>
<gene>
    <name evidence="2" type="ORF">HKBW3S42_02334</name>
</gene>
<evidence type="ECO:0000256" key="1">
    <source>
        <dbReference type="SAM" id="Phobius"/>
    </source>
</evidence>
<name>A0A6V8PQF9_9ACTN</name>
<accession>A0A6V8PQF9</accession>